<dbReference type="EMBL" id="OE006797">
    <property type="protein sequence ID" value="CAD7462885.1"/>
    <property type="molecule type" value="Genomic_DNA"/>
</dbReference>
<organism evidence="1">
    <name type="scientific">Timema tahoe</name>
    <dbReference type="NCBI Taxonomy" id="61484"/>
    <lineage>
        <taxon>Eukaryota</taxon>
        <taxon>Metazoa</taxon>
        <taxon>Ecdysozoa</taxon>
        <taxon>Arthropoda</taxon>
        <taxon>Hexapoda</taxon>
        <taxon>Insecta</taxon>
        <taxon>Pterygota</taxon>
        <taxon>Neoptera</taxon>
        <taxon>Polyneoptera</taxon>
        <taxon>Phasmatodea</taxon>
        <taxon>Timematodea</taxon>
        <taxon>Timematoidea</taxon>
        <taxon>Timematidae</taxon>
        <taxon>Timema</taxon>
    </lineage>
</organism>
<evidence type="ECO:0000313" key="1">
    <source>
        <dbReference type="EMBL" id="CAD7462885.1"/>
    </source>
</evidence>
<protein>
    <submittedName>
        <fullName evidence="1">Uncharacterized protein</fullName>
    </submittedName>
</protein>
<name>A0A7R9P076_9NEOP</name>
<sequence length="225" mass="24363">MAPRGVYMKAELDLRSPSLVLDPRAPPHLLRQLPAGVGIPGSILMICATNSLPFSLVARNCRPAGDAAMLVTTPHRDMMNCDSSVEDAGMLVLYVSKKDTSEPFMMLRNSTTLFYKQQYVLCAMGSFGMTSPRACNTSRLCSGSLGSVRLSLLWWSLVLLSFLAYLSSPTDAAVVARRRNMTNPAFQGAGTEAGLKIWRIEPPAFGGCAHQPHPRLKLLSGYGLG</sequence>
<dbReference type="AlphaFoldDB" id="A0A7R9P076"/>
<accession>A0A7R9P076</accession>
<gene>
    <name evidence="1" type="ORF">TTEB3V08_LOCUS10774</name>
</gene>
<reference evidence="1" key="1">
    <citation type="submission" date="2020-11" db="EMBL/GenBank/DDBJ databases">
        <authorList>
            <person name="Tran Van P."/>
        </authorList>
    </citation>
    <scope>NUCLEOTIDE SEQUENCE</scope>
</reference>
<proteinExistence type="predicted"/>